<feature type="compositionally biased region" description="Low complexity" evidence="1">
    <location>
        <begin position="307"/>
        <end position="320"/>
    </location>
</feature>
<evidence type="ECO:0000313" key="4">
    <source>
        <dbReference type="Proteomes" id="UP000007110"/>
    </source>
</evidence>
<feature type="region of interest" description="Disordered" evidence="1">
    <location>
        <begin position="155"/>
        <end position="336"/>
    </location>
</feature>
<evidence type="ECO:0000313" key="3">
    <source>
        <dbReference type="EnsemblMetazoa" id="XP_030849000"/>
    </source>
</evidence>
<keyword evidence="2" id="KW-0812">Transmembrane</keyword>
<keyword evidence="4" id="KW-1185">Reference proteome</keyword>
<dbReference type="EnsemblMetazoa" id="XM_030993140">
    <property type="protein sequence ID" value="XP_030849000"/>
    <property type="gene ID" value="LOC115927353"/>
</dbReference>
<keyword evidence="2" id="KW-0472">Membrane</keyword>
<reference evidence="3" key="2">
    <citation type="submission" date="2021-01" db="UniProtKB">
        <authorList>
            <consortium name="EnsemblMetazoa"/>
        </authorList>
    </citation>
    <scope>IDENTIFICATION</scope>
</reference>
<dbReference type="RefSeq" id="XP_030849000.1">
    <property type="nucleotide sequence ID" value="XM_030993140.1"/>
</dbReference>
<feature type="compositionally biased region" description="Polar residues" evidence="1">
    <location>
        <begin position="321"/>
        <end position="336"/>
    </location>
</feature>
<evidence type="ECO:0000256" key="2">
    <source>
        <dbReference type="SAM" id="Phobius"/>
    </source>
</evidence>
<name>A0A7M7PE21_STRPU</name>
<proteinExistence type="predicted"/>
<sequence>MCKPCCRCCSFDSLGCRLRSLKVFGALLFLFGTVFALAGIAIGFLSDLYFDVISLPDVFTEYILYAYLVVTTGIVALGTGLAAIYIAKTMSDDDCSTRGLAILALLTIVCSMATVGVPAWPLYEGGYFLEIPAAQTSMNMTTSIAVTATPLPVTDAQSADGSNMTSSNMTSSANETTSTNATASSNSTSNGTMDAGGSNMTSSNMTSSANETTSTNATASSNSTSNGTMDAGGSNMTSSNMTSSANETTSTNATASSNSTSNETMDAGGANMTSSNMTSSANETTSTNATASSNSTSNETMDAGGANMTSSNMTSDNSTDAVSTTPDGNSTVNTSDSTSIMTTGYYTTGNSTGNATVYAPTREPIDYDEWLLIMAPFGIISIFAFIFIFFCLFIFCIACCCPERSEIVDDRDLYKS</sequence>
<feature type="compositionally biased region" description="Low complexity" evidence="1">
    <location>
        <begin position="162"/>
        <end position="300"/>
    </location>
</feature>
<dbReference type="OrthoDB" id="10186462at2759"/>
<feature type="transmembrane region" description="Helical" evidence="2">
    <location>
        <begin position="65"/>
        <end position="87"/>
    </location>
</feature>
<feature type="transmembrane region" description="Helical" evidence="2">
    <location>
        <begin position="23"/>
        <end position="45"/>
    </location>
</feature>
<accession>A0A7M7PE21</accession>
<dbReference type="AlphaFoldDB" id="A0A7M7PE21"/>
<feature type="transmembrane region" description="Helical" evidence="2">
    <location>
        <begin position="99"/>
        <end position="123"/>
    </location>
</feature>
<protein>
    <submittedName>
        <fullName evidence="3">Uncharacterized protein</fullName>
    </submittedName>
</protein>
<organism evidence="3 4">
    <name type="scientific">Strongylocentrotus purpuratus</name>
    <name type="common">Purple sea urchin</name>
    <dbReference type="NCBI Taxonomy" id="7668"/>
    <lineage>
        <taxon>Eukaryota</taxon>
        <taxon>Metazoa</taxon>
        <taxon>Echinodermata</taxon>
        <taxon>Eleutherozoa</taxon>
        <taxon>Echinozoa</taxon>
        <taxon>Echinoidea</taxon>
        <taxon>Euechinoidea</taxon>
        <taxon>Echinacea</taxon>
        <taxon>Camarodonta</taxon>
        <taxon>Echinidea</taxon>
        <taxon>Strongylocentrotidae</taxon>
        <taxon>Strongylocentrotus</taxon>
    </lineage>
</organism>
<reference evidence="4" key="1">
    <citation type="submission" date="2015-02" db="EMBL/GenBank/DDBJ databases">
        <title>Genome sequencing for Strongylocentrotus purpuratus.</title>
        <authorList>
            <person name="Murali S."/>
            <person name="Liu Y."/>
            <person name="Vee V."/>
            <person name="English A."/>
            <person name="Wang M."/>
            <person name="Skinner E."/>
            <person name="Han Y."/>
            <person name="Muzny D.M."/>
            <person name="Worley K.C."/>
            <person name="Gibbs R.A."/>
        </authorList>
    </citation>
    <scope>NUCLEOTIDE SEQUENCE</scope>
</reference>
<evidence type="ECO:0000256" key="1">
    <source>
        <dbReference type="SAM" id="MobiDB-lite"/>
    </source>
</evidence>
<keyword evidence="2" id="KW-1133">Transmembrane helix</keyword>
<dbReference type="GeneID" id="115927353"/>
<dbReference type="Proteomes" id="UP000007110">
    <property type="component" value="Unassembled WGS sequence"/>
</dbReference>
<feature type="transmembrane region" description="Helical" evidence="2">
    <location>
        <begin position="370"/>
        <end position="401"/>
    </location>
</feature>